<dbReference type="RefSeq" id="WP_095494473.1">
    <property type="nucleotide sequence ID" value="NZ_NPKJ01000060.1"/>
</dbReference>
<dbReference type="Proteomes" id="UP000216442">
    <property type="component" value="Unassembled WGS sequence"/>
</dbReference>
<dbReference type="AlphaFoldDB" id="A0A271LIJ4"/>
<comment type="caution">
    <text evidence="1">The sequence shown here is derived from an EMBL/GenBank/DDBJ whole genome shotgun (WGS) entry which is preliminary data.</text>
</comment>
<dbReference type="OrthoDB" id="8454485at2"/>
<accession>A0A271LIJ4</accession>
<reference evidence="1 2" key="1">
    <citation type="submission" date="2017-08" db="EMBL/GenBank/DDBJ databases">
        <title>Mesorhizobium wenxinae sp. nov., a novel rhizobial species isolated from root nodules of chickpea (Cicer arietinum L.).</title>
        <authorList>
            <person name="Zhang J."/>
        </authorList>
    </citation>
    <scope>NUCLEOTIDE SEQUENCE [LARGE SCALE GENOMIC DNA]</scope>
    <source>
        <strain evidence="1 2">SDW018</strain>
    </source>
</reference>
<gene>
    <name evidence="1" type="ORF">CIT26_21640</name>
</gene>
<protein>
    <submittedName>
        <fullName evidence="1">Uncharacterized protein</fullName>
    </submittedName>
</protein>
<proteinExistence type="predicted"/>
<evidence type="ECO:0000313" key="1">
    <source>
        <dbReference type="EMBL" id="PAQ07038.1"/>
    </source>
</evidence>
<organism evidence="1 2">
    <name type="scientific">Mesorhizobium temperatum</name>
    <dbReference type="NCBI Taxonomy" id="241416"/>
    <lineage>
        <taxon>Bacteria</taxon>
        <taxon>Pseudomonadati</taxon>
        <taxon>Pseudomonadota</taxon>
        <taxon>Alphaproteobacteria</taxon>
        <taxon>Hyphomicrobiales</taxon>
        <taxon>Phyllobacteriaceae</taxon>
        <taxon>Mesorhizobium</taxon>
    </lineage>
</organism>
<evidence type="ECO:0000313" key="2">
    <source>
        <dbReference type="Proteomes" id="UP000216442"/>
    </source>
</evidence>
<keyword evidence="2" id="KW-1185">Reference proteome</keyword>
<dbReference type="EMBL" id="NPKJ01000060">
    <property type="protein sequence ID" value="PAQ07038.1"/>
    <property type="molecule type" value="Genomic_DNA"/>
</dbReference>
<sequence length="181" mass="20232">MKRILFFATPVDIVPVLKRFEANAPLKFVEMGNLATPNRAIYLNSSEIPNPGIATHETGSLSQGYMVSHRDTKNNMDSFVGRKGEKRWSLDNSDNEETVILIMAGLGRTGTLLPGNMATLHETPVAQQLMKWFQSALKQEGFTKVRDWWLGREALAMLKAGKRLTTTAEQSPPEFDLTLPK</sequence>
<name>A0A271LIJ4_9HYPH</name>